<dbReference type="Pfam" id="PF03466">
    <property type="entry name" value="LysR_substrate"/>
    <property type="match status" value="1"/>
</dbReference>
<comment type="similarity">
    <text evidence="1">Belongs to the LysR transcriptional regulatory family.</text>
</comment>
<keyword evidence="2" id="KW-0805">Transcription regulation</keyword>
<accession>A0A1U9YVW3</accession>
<dbReference type="AlphaFoldDB" id="A0A1U9YVW3"/>
<dbReference type="Proteomes" id="UP000191135">
    <property type="component" value="Chromosome"/>
</dbReference>
<dbReference type="Gene3D" id="1.10.10.10">
    <property type="entry name" value="Winged helix-like DNA-binding domain superfamily/Winged helix DNA-binding domain"/>
    <property type="match status" value="1"/>
</dbReference>
<evidence type="ECO:0000256" key="3">
    <source>
        <dbReference type="ARBA" id="ARBA00023125"/>
    </source>
</evidence>
<dbReference type="eggNOG" id="COG0583">
    <property type="taxonomic scope" value="Bacteria"/>
</dbReference>
<dbReference type="RefSeq" id="WP_018063372.1">
    <property type="nucleotide sequence ID" value="NZ_AQWH01000003.1"/>
</dbReference>
<keyword evidence="4" id="KW-0804">Transcription</keyword>
<protein>
    <submittedName>
        <fullName evidence="6">Cyn operon transcriptional activator</fullName>
    </submittedName>
</protein>
<evidence type="ECO:0000259" key="5">
    <source>
        <dbReference type="PROSITE" id="PS50931"/>
    </source>
</evidence>
<dbReference type="STRING" id="1122214.Mame_00193"/>
<evidence type="ECO:0000313" key="7">
    <source>
        <dbReference type="Proteomes" id="UP000191135"/>
    </source>
</evidence>
<evidence type="ECO:0000313" key="6">
    <source>
        <dbReference type="EMBL" id="AQZ49576.1"/>
    </source>
</evidence>
<dbReference type="InterPro" id="IPR036388">
    <property type="entry name" value="WH-like_DNA-bd_sf"/>
</dbReference>
<name>A0A1U9YVW3_9HYPH</name>
<evidence type="ECO:0000256" key="1">
    <source>
        <dbReference type="ARBA" id="ARBA00009437"/>
    </source>
</evidence>
<dbReference type="PROSITE" id="PS50931">
    <property type="entry name" value="HTH_LYSR"/>
    <property type="match status" value="1"/>
</dbReference>
<dbReference type="PANTHER" id="PTHR30419">
    <property type="entry name" value="HTH-TYPE TRANSCRIPTIONAL REGULATOR YBHD"/>
    <property type="match status" value="1"/>
</dbReference>
<keyword evidence="3" id="KW-0238">DNA-binding</keyword>
<sequence length="321" mass="35589">MKGYSQFDTTGLYYFSVVAEEMSVSRAAERLLIAQSAISRRIMALEDHLGVKLFVRHPRGVDLTEAGETLLQNAYALFRHIENLRENTSAVGNALRGVVTIGTVPTPGEYIIPKFMAKVRAEYPDIKCRIVEGYSADLLRMLNDQEINIALMHAPVAQPDIETQELLLNYMCLVGPPGSLKKKSYAFKEAAAFPLILPSSPNLVRMRLDQIAQERGITFNEAIRCQGFWLIKAMVREGLGYTIVTFGSVVTDLEQGLLDVAVLKEPAVPWGLVLANRAEQANKLSLIAVKQLLGDVVSELQSRDIWHQLPAKPSAETPPEE</sequence>
<proteinExistence type="inferred from homology"/>
<reference evidence="6 7" key="1">
    <citation type="submission" date="2017-03" db="EMBL/GenBank/DDBJ databases">
        <title>Foreign affairs: Plasmid Transfer between Roseobacters and Rhizobia.</title>
        <authorList>
            <person name="Bartling P."/>
            <person name="Bunk B."/>
            <person name="Overmann J."/>
            <person name="Brinkmann H."/>
            <person name="Petersen J."/>
        </authorList>
    </citation>
    <scope>NUCLEOTIDE SEQUENCE [LARGE SCALE GENOMIC DNA]</scope>
    <source>
        <strain evidence="6 7">MACL11</strain>
    </source>
</reference>
<dbReference type="PRINTS" id="PR00039">
    <property type="entry name" value="HTHLYSR"/>
</dbReference>
<evidence type="ECO:0000256" key="4">
    <source>
        <dbReference type="ARBA" id="ARBA00023163"/>
    </source>
</evidence>
<dbReference type="OrthoDB" id="9787460at2"/>
<dbReference type="SUPFAM" id="SSF53850">
    <property type="entry name" value="Periplasmic binding protein-like II"/>
    <property type="match status" value="1"/>
</dbReference>
<dbReference type="GO" id="GO:0003677">
    <property type="term" value="F:DNA binding"/>
    <property type="evidence" value="ECO:0007669"/>
    <property type="project" value="UniProtKB-KW"/>
</dbReference>
<feature type="domain" description="HTH lysR-type" evidence="5">
    <location>
        <begin position="7"/>
        <end position="64"/>
    </location>
</feature>
<dbReference type="SUPFAM" id="SSF46785">
    <property type="entry name" value="Winged helix' DNA-binding domain"/>
    <property type="match status" value="1"/>
</dbReference>
<dbReference type="GO" id="GO:0005829">
    <property type="term" value="C:cytosol"/>
    <property type="evidence" value="ECO:0007669"/>
    <property type="project" value="TreeGrafter"/>
</dbReference>
<dbReference type="Pfam" id="PF00126">
    <property type="entry name" value="HTH_1"/>
    <property type="match status" value="1"/>
</dbReference>
<dbReference type="InterPro" id="IPR005119">
    <property type="entry name" value="LysR_subst-bd"/>
</dbReference>
<dbReference type="InterPro" id="IPR036390">
    <property type="entry name" value="WH_DNA-bd_sf"/>
</dbReference>
<keyword evidence="7" id="KW-1185">Reference proteome</keyword>
<organism evidence="6 7">
    <name type="scientific">Martelella mediterranea DSM 17316</name>
    <dbReference type="NCBI Taxonomy" id="1122214"/>
    <lineage>
        <taxon>Bacteria</taxon>
        <taxon>Pseudomonadati</taxon>
        <taxon>Pseudomonadota</taxon>
        <taxon>Alphaproteobacteria</taxon>
        <taxon>Hyphomicrobiales</taxon>
        <taxon>Aurantimonadaceae</taxon>
        <taxon>Martelella</taxon>
    </lineage>
</organism>
<gene>
    <name evidence="6" type="primary">cynR_3</name>
    <name evidence="6" type="ORF">Mame_00193</name>
</gene>
<dbReference type="EMBL" id="CP020330">
    <property type="protein sequence ID" value="AQZ49576.1"/>
    <property type="molecule type" value="Genomic_DNA"/>
</dbReference>
<dbReference type="KEGG" id="mmed:Mame_00193"/>
<dbReference type="FunFam" id="1.10.10.10:FF:000001">
    <property type="entry name" value="LysR family transcriptional regulator"/>
    <property type="match status" value="1"/>
</dbReference>
<dbReference type="Gene3D" id="3.40.190.290">
    <property type="match status" value="1"/>
</dbReference>
<evidence type="ECO:0000256" key="2">
    <source>
        <dbReference type="ARBA" id="ARBA00023015"/>
    </source>
</evidence>
<dbReference type="InterPro" id="IPR050950">
    <property type="entry name" value="HTH-type_LysR_regulators"/>
</dbReference>
<dbReference type="GO" id="GO:0003700">
    <property type="term" value="F:DNA-binding transcription factor activity"/>
    <property type="evidence" value="ECO:0007669"/>
    <property type="project" value="InterPro"/>
</dbReference>
<dbReference type="InterPro" id="IPR000847">
    <property type="entry name" value="LysR_HTH_N"/>
</dbReference>